<dbReference type="CDD" id="cd12084">
    <property type="entry name" value="DD_RII_PKA-like"/>
    <property type="match status" value="1"/>
</dbReference>
<dbReference type="CDD" id="cd23767">
    <property type="entry name" value="IQCD"/>
    <property type="match status" value="1"/>
</dbReference>
<feature type="compositionally biased region" description="Acidic residues" evidence="1">
    <location>
        <begin position="415"/>
        <end position="435"/>
    </location>
</feature>
<accession>A0AAU9TPK4</accession>
<feature type="region of interest" description="Disordered" evidence="1">
    <location>
        <begin position="362"/>
        <end position="435"/>
    </location>
</feature>
<dbReference type="AlphaFoldDB" id="A0AAU9TPK4"/>
<name>A0AAU9TPK4_EUPED</name>
<dbReference type="GO" id="GO:0005516">
    <property type="term" value="F:calmodulin binding"/>
    <property type="evidence" value="ECO:0007669"/>
    <property type="project" value="TreeGrafter"/>
</dbReference>
<organism evidence="2 3">
    <name type="scientific">Euphydryas editha</name>
    <name type="common">Edith's checkerspot</name>
    <dbReference type="NCBI Taxonomy" id="104508"/>
    <lineage>
        <taxon>Eukaryota</taxon>
        <taxon>Metazoa</taxon>
        <taxon>Ecdysozoa</taxon>
        <taxon>Arthropoda</taxon>
        <taxon>Hexapoda</taxon>
        <taxon>Insecta</taxon>
        <taxon>Pterygota</taxon>
        <taxon>Neoptera</taxon>
        <taxon>Endopterygota</taxon>
        <taxon>Lepidoptera</taxon>
        <taxon>Glossata</taxon>
        <taxon>Ditrysia</taxon>
        <taxon>Papilionoidea</taxon>
        <taxon>Nymphalidae</taxon>
        <taxon>Nymphalinae</taxon>
        <taxon>Euphydryas</taxon>
    </lineage>
</organism>
<evidence type="ECO:0000313" key="2">
    <source>
        <dbReference type="EMBL" id="CAH2087696.1"/>
    </source>
</evidence>
<evidence type="ECO:0000313" key="3">
    <source>
        <dbReference type="Proteomes" id="UP001153954"/>
    </source>
</evidence>
<evidence type="ECO:0008006" key="4">
    <source>
        <dbReference type="Google" id="ProtNLM"/>
    </source>
</evidence>
<dbReference type="PROSITE" id="PS50096">
    <property type="entry name" value="IQ"/>
    <property type="match status" value="1"/>
</dbReference>
<evidence type="ECO:0000256" key="1">
    <source>
        <dbReference type="SAM" id="MobiDB-lite"/>
    </source>
</evidence>
<dbReference type="Proteomes" id="UP001153954">
    <property type="component" value="Unassembled WGS sequence"/>
</dbReference>
<dbReference type="PANTHER" id="PTHR10699:SF11">
    <property type="entry name" value="IGLOO, ISOFORM A"/>
    <property type="match status" value="1"/>
</dbReference>
<dbReference type="SUPFAM" id="SSF47391">
    <property type="entry name" value="Dimerization-anchoring domain of cAMP-dependent PK regulatory subunit"/>
    <property type="match status" value="1"/>
</dbReference>
<comment type="caution">
    <text evidence="2">The sequence shown here is derived from an EMBL/GenBank/DDBJ whole genome shotgun (WGS) entry which is preliminary data.</text>
</comment>
<keyword evidence="3" id="KW-1185">Reference proteome</keyword>
<gene>
    <name evidence="2" type="ORF">EEDITHA_LOCUS3931</name>
</gene>
<feature type="compositionally biased region" description="Acidic residues" evidence="1">
    <location>
        <begin position="374"/>
        <end position="401"/>
    </location>
</feature>
<dbReference type="PANTHER" id="PTHR10699">
    <property type="entry name" value="NEUROMODULIN"/>
    <property type="match status" value="1"/>
</dbReference>
<dbReference type="Gene3D" id="1.20.890.10">
    <property type="entry name" value="cAMP-dependent protein kinase regulatory subunit, dimerization-anchoring domain"/>
    <property type="match status" value="1"/>
</dbReference>
<dbReference type="EMBL" id="CAKOGL010000006">
    <property type="protein sequence ID" value="CAH2087696.1"/>
    <property type="molecule type" value="Genomic_DNA"/>
</dbReference>
<proteinExistence type="predicted"/>
<sequence length="435" mass="48643">MNDLLQKHGCSNVFSVPEGLKELMSDIAREVLRDQPPNIPDYISNYLSVLLLTREHGIMAVKILDDLCDCRPSVSEHLIQLGLQTGEAQILSEIIKTEIEGFPSEGKDTIKEYEIMKKILIRMPLDEEMSAKMKIKPTEPWEVAAQRTLELYKRTKPSLNELTRAAEKIQAAYKGYYVRRNLLRHLRPKSKKRGPKVNMPGPPLDIAASREIDLGRLLDIQVREDDINAMFDEHVTKKLGLPYDPMRAITHVPDEEYIEETDLHVAQDRSSRVSGITSQLPIASSVLEPRRSLAPSAIASQLSAGKRQSRLASQASQDARRSRIASQVDAIETSQKISFSDRPEIFTDVRSEVLEGEEIQEALSSETENVGESLETEAFETDVPEDIPDDHTEDTEGEESAPVETVPSSAPETADSTDVEDEAAEELNITDEEEG</sequence>
<protein>
    <recommendedName>
        <fullName evidence="4">RIIa domain-containing protein</fullName>
    </recommendedName>
</protein>
<reference evidence="2" key="1">
    <citation type="submission" date="2022-03" db="EMBL/GenBank/DDBJ databases">
        <authorList>
            <person name="Tunstrom K."/>
        </authorList>
    </citation>
    <scope>NUCLEOTIDE SEQUENCE</scope>
</reference>